<dbReference type="OrthoDB" id="10017343at2759"/>
<feature type="region of interest" description="Disordered" evidence="1">
    <location>
        <begin position="336"/>
        <end position="400"/>
    </location>
</feature>
<dbReference type="Proteomes" id="UP001652642">
    <property type="component" value="Chromosome 14"/>
</dbReference>
<dbReference type="InParanoid" id="A0A6J0V2Y0"/>
<dbReference type="InterPro" id="IPR031526">
    <property type="entry name" value="DUF4698"/>
</dbReference>
<proteinExistence type="predicted"/>
<feature type="compositionally biased region" description="Basic and acidic residues" evidence="1">
    <location>
        <begin position="179"/>
        <end position="189"/>
    </location>
</feature>
<organism evidence="2 3">
    <name type="scientific">Pogona vitticeps</name>
    <name type="common">central bearded dragon</name>
    <dbReference type="NCBI Taxonomy" id="103695"/>
    <lineage>
        <taxon>Eukaryota</taxon>
        <taxon>Metazoa</taxon>
        <taxon>Chordata</taxon>
        <taxon>Craniata</taxon>
        <taxon>Vertebrata</taxon>
        <taxon>Euteleostomi</taxon>
        <taxon>Lepidosauria</taxon>
        <taxon>Squamata</taxon>
        <taxon>Bifurcata</taxon>
        <taxon>Unidentata</taxon>
        <taxon>Episquamata</taxon>
        <taxon>Toxicofera</taxon>
        <taxon>Iguania</taxon>
        <taxon>Acrodonta</taxon>
        <taxon>Agamidae</taxon>
        <taxon>Amphibolurinae</taxon>
        <taxon>Pogona</taxon>
    </lineage>
</organism>
<keyword evidence="2" id="KW-1185">Reference proteome</keyword>
<dbReference type="KEGG" id="pvt:110088956"/>
<feature type="compositionally biased region" description="Polar residues" evidence="1">
    <location>
        <begin position="341"/>
        <end position="350"/>
    </location>
</feature>
<accession>A0A6J0V2Y0</accession>
<dbReference type="CTD" id="160777"/>
<dbReference type="Pfam" id="PF15769">
    <property type="entry name" value="DUF4698"/>
    <property type="match status" value="1"/>
</dbReference>
<dbReference type="GeneID" id="110088956"/>
<feature type="region of interest" description="Disordered" evidence="1">
    <location>
        <begin position="95"/>
        <end position="124"/>
    </location>
</feature>
<evidence type="ECO:0000313" key="3">
    <source>
        <dbReference type="RefSeq" id="XP_020667281.2"/>
    </source>
</evidence>
<feature type="compositionally biased region" description="Low complexity" evidence="1">
    <location>
        <begin position="351"/>
        <end position="370"/>
    </location>
</feature>
<sequence length="692" mass="80363">MPVNPKVDPRYFVLIRPLPIPTQKGLKVQARSDTIYNCWDVTREQVFRENYHRRAKQLEQQGYFTPNWKPYQDFGDPLHLDPRKLTLYGLGQLPPEPVKEEVAPEEIVQPEEPVSPKKPKPKEPEKKLLPFRHLEKDLRTLHRDLIHTRQLIHSVKIGRGYFHTLRKETMERKNALELEQQKEEERWKTEFQPPIYPSSSSDEDTSDEELTEFFLTECPLQRKSEKKKRKKILRPFTPLYNGLLAQKHPEAHFESIFRQLCALHWLLEALTIEPNSSMKPLITCWSAKDYGGGKSSLKVINKEKLVRTRWEHFLLHSKGRRYTQKAAFRGLVGKKVPKRPSTMSMSKLNGLSSPHSKTTLTSTSSLTPASDEVAQPPSDSAKDVEELESSYSKQTKEEEEPMSYYLQTLLQMIHEDVAKNFSKENLLWSSKPLHSYTLSTKSDLDSDLSTRQRAKSSAASTSTDEKTSTGAPPREGTPVEPRPKSSLAVTLREDKTTTYGDGSSSEHISRPQSSFIRGKEELCHKVKELFFDVAQESAFRLHDQLDILEKRREEKSIQKFLCLRQITKFRKDLERMRQSVVGREPEQDAEAENWFSTLLNKIPEDIRRDHRTQKILKKLERFARNPDLRIRPLTFLKVLGELRIWEICSPDICAAVEFLRVHIVEMPAEDYREWLQSRVTIPKRARSAPPLS</sequence>
<feature type="region of interest" description="Disordered" evidence="1">
    <location>
        <begin position="440"/>
        <end position="513"/>
    </location>
</feature>
<evidence type="ECO:0000313" key="2">
    <source>
        <dbReference type="Proteomes" id="UP001652642"/>
    </source>
</evidence>
<dbReference type="RefSeq" id="XP_020667281.2">
    <property type="nucleotide sequence ID" value="XM_020811622.2"/>
</dbReference>
<reference evidence="3" key="1">
    <citation type="submission" date="2025-08" db="UniProtKB">
        <authorList>
            <consortium name="RefSeq"/>
        </authorList>
    </citation>
    <scope>IDENTIFICATION</scope>
</reference>
<dbReference type="PANTHER" id="PTHR34754">
    <property type="entry name" value="COILED-COIL DOMAIN-CONTAINING PROTEIN 60"/>
    <property type="match status" value="1"/>
</dbReference>
<dbReference type="PANTHER" id="PTHR34754:SF1">
    <property type="entry name" value="COILED-COIL DOMAIN-CONTAINING PROTEIN 60"/>
    <property type="match status" value="1"/>
</dbReference>
<gene>
    <name evidence="3" type="primary">CCDC60</name>
</gene>
<feature type="region of interest" description="Disordered" evidence="1">
    <location>
        <begin position="179"/>
        <end position="205"/>
    </location>
</feature>
<protein>
    <submittedName>
        <fullName evidence="3">Coiled-coil domain-containing protein 60</fullName>
    </submittedName>
</protein>
<name>A0A6J0V2Y0_9SAUR</name>
<evidence type="ECO:0000256" key="1">
    <source>
        <dbReference type="SAM" id="MobiDB-lite"/>
    </source>
</evidence>
<dbReference type="AlphaFoldDB" id="A0A6J0V2Y0"/>
<feature type="compositionally biased region" description="Polar residues" evidence="1">
    <location>
        <begin position="497"/>
        <end position="513"/>
    </location>
</feature>